<dbReference type="InterPro" id="IPR005828">
    <property type="entry name" value="MFS_sugar_transport-like"/>
</dbReference>
<dbReference type="GO" id="GO:0022857">
    <property type="term" value="F:transmembrane transporter activity"/>
    <property type="evidence" value="ECO:0007669"/>
    <property type="project" value="InterPro"/>
</dbReference>
<evidence type="ECO:0000256" key="2">
    <source>
        <dbReference type="ARBA" id="ARBA00022692"/>
    </source>
</evidence>
<organism evidence="5 6">
    <name type="scientific">Octopus sinensis</name>
    <name type="common">East Asian common octopus</name>
    <dbReference type="NCBI Taxonomy" id="2607531"/>
    <lineage>
        <taxon>Eukaryota</taxon>
        <taxon>Metazoa</taxon>
        <taxon>Spiralia</taxon>
        <taxon>Lophotrochozoa</taxon>
        <taxon>Mollusca</taxon>
        <taxon>Cephalopoda</taxon>
        <taxon>Coleoidea</taxon>
        <taxon>Octopodiformes</taxon>
        <taxon>Octopoda</taxon>
        <taxon>Incirrata</taxon>
        <taxon>Octopodidae</taxon>
        <taxon>Octopus</taxon>
    </lineage>
</organism>
<evidence type="ECO:0000256" key="1">
    <source>
        <dbReference type="ARBA" id="ARBA00004141"/>
    </source>
</evidence>
<evidence type="ECO:0000256" key="4">
    <source>
        <dbReference type="ARBA" id="ARBA00023136"/>
    </source>
</evidence>
<evidence type="ECO:0000313" key="5">
    <source>
        <dbReference type="Proteomes" id="UP000515154"/>
    </source>
</evidence>
<proteinExistence type="predicted"/>
<keyword evidence="5" id="KW-1185">Reference proteome</keyword>
<dbReference type="Proteomes" id="UP000515154">
    <property type="component" value="Linkage group LG13"/>
</dbReference>
<dbReference type="Gene3D" id="1.20.1250.20">
    <property type="entry name" value="MFS general substrate transporter like domains"/>
    <property type="match status" value="1"/>
</dbReference>
<accession>A0A7E6FAX1</accession>
<keyword evidence="3" id="KW-1133">Transmembrane helix</keyword>
<reference evidence="6" key="1">
    <citation type="submission" date="2025-08" db="UniProtKB">
        <authorList>
            <consortium name="RefSeq"/>
        </authorList>
    </citation>
    <scope>IDENTIFICATION</scope>
</reference>
<dbReference type="Pfam" id="PF00083">
    <property type="entry name" value="Sugar_tr"/>
    <property type="match status" value="1"/>
</dbReference>
<dbReference type="GO" id="GO:0016020">
    <property type="term" value="C:membrane"/>
    <property type="evidence" value="ECO:0007669"/>
    <property type="project" value="UniProtKB-SubCell"/>
</dbReference>
<sequence>MAENEEFQLKSVKQKSTHISNKDIAHLIIQCGTFGPFQRWLYGYVLTLGIVSAMQLMNLPFLSASVPFLCYPPNFNASLIPANLTEDEYLQMLQPDSDDQCSVYNNNFTGMYYTTPPSNSSKLQCSYGRKFLTEEFSTIESEFDLVCERKWLKCTSQSVFFSGFLVGSIIHGILSDRFGRRPIILLARVCLVICGIIKSSCHLSAFFSSYIEFKALDMLLQTQRGDLHQVPGGGSAALGQEGGTQLWLSDNFCDNISPNIWPPNSPHWKSFDYYVWSALIISSESPRWLIERKRFVEAEALFRKI</sequence>
<comment type="subcellular location">
    <subcellularLocation>
        <location evidence="1">Membrane</location>
        <topology evidence="1">Multi-pass membrane protein</topology>
    </subcellularLocation>
</comment>
<evidence type="ECO:0000313" key="6">
    <source>
        <dbReference type="RefSeq" id="XP_036364450.1"/>
    </source>
</evidence>
<keyword evidence="2" id="KW-0812">Transmembrane</keyword>
<evidence type="ECO:0000256" key="3">
    <source>
        <dbReference type="ARBA" id="ARBA00022989"/>
    </source>
</evidence>
<dbReference type="InterPro" id="IPR036259">
    <property type="entry name" value="MFS_trans_sf"/>
</dbReference>
<dbReference type="SUPFAM" id="SSF103473">
    <property type="entry name" value="MFS general substrate transporter"/>
    <property type="match status" value="1"/>
</dbReference>
<keyword evidence="4" id="KW-0472">Membrane</keyword>
<name>A0A7E6FAX1_9MOLL</name>
<gene>
    <name evidence="6" type="primary">LOC115218262</name>
</gene>
<dbReference type="KEGG" id="osn:115218262"/>
<dbReference type="AlphaFoldDB" id="A0A7E6FAX1"/>
<protein>
    <submittedName>
        <fullName evidence="6">Solute carrier family 22 member 7-like</fullName>
    </submittedName>
</protein>
<dbReference type="PANTHER" id="PTHR24064">
    <property type="entry name" value="SOLUTE CARRIER FAMILY 22 MEMBER"/>
    <property type="match status" value="1"/>
</dbReference>
<dbReference type="RefSeq" id="XP_036364450.1">
    <property type="nucleotide sequence ID" value="XM_036508557.1"/>
</dbReference>